<proteinExistence type="predicted"/>
<dbReference type="AlphaFoldDB" id="A0A5C4RGF7"/>
<dbReference type="Pfam" id="PF08545">
    <property type="entry name" value="ACP_syn_III"/>
    <property type="match status" value="1"/>
</dbReference>
<feature type="domain" description="Beta-ketoacyl-[acyl-carrier-protein] synthase III N-terminal" evidence="1">
    <location>
        <begin position="2"/>
        <end position="65"/>
    </location>
</feature>
<name>A0A5C4RGF7_PHOLU</name>
<dbReference type="GO" id="GO:0004315">
    <property type="term" value="F:3-oxoacyl-[acyl-carrier-protein] synthase activity"/>
    <property type="evidence" value="ECO:0007669"/>
    <property type="project" value="InterPro"/>
</dbReference>
<evidence type="ECO:0000313" key="3">
    <source>
        <dbReference type="Proteomes" id="UP000307592"/>
    </source>
</evidence>
<reference evidence="2 3" key="1">
    <citation type="submission" date="2019-01" db="EMBL/GenBank/DDBJ databases">
        <title>Draft genome assembly of Photorhabdus luminescens subsp. sonorensis Caborca.</title>
        <authorList>
            <person name="Duong D.A."/>
            <person name="Espinosa-Artiles P."/>
            <person name="Orozco R.A."/>
            <person name="Molnar I."/>
            <person name="Stock P."/>
        </authorList>
    </citation>
    <scope>NUCLEOTIDE SEQUENCE [LARGE SCALE GENOMIC DNA]</scope>
    <source>
        <strain evidence="2 3">Caborca</strain>
    </source>
</reference>
<comment type="caution">
    <text evidence="2">The sequence shown here is derived from an EMBL/GenBank/DDBJ whole genome shotgun (WGS) entry which is preliminary data.</text>
</comment>
<evidence type="ECO:0000313" key="2">
    <source>
        <dbReference type="EMBL" id="TNH42955.1"/>
    </source>
</evidence>
<protein>
    <recommendedName>
        <fullName evidence="1">Beta-ketoacyl-[acyl-carrier-protein] synthase III N-terminal domain-containing protein</fullName>
    </recommendedName>
</protein>
<dbReference type="SUPFAM" id="SSF53901">
    <property type="entry name" value="Thiolase-like"/>
    <property type="match status" value="1"/>
</dbReference>
<dbReference type="InterPro" id="IPR013751">
    <property type="entry name" value="ACP_syn_III_N"/>
</dbReference>
<dbReference type="Gene3D" id="3.40.47.10">
    <property type="match status" value="2"/>
</dbReference>
<dbReference type="GO" id="GO:0006633">
    <property type="term" value="P:fatty acid biosynthetic process"/>
    <property type="evidence" value="ECO:0007669"/>
    <property type="project" value="InterPro"/>
</dbReference>
<sequence length="182" mass="19972">MIKALRIAQARILSGQSKQILVITTDRITCEAERLENFALFSDGAASCLVVSNDDPHPGFNIIASAEKQDLQQIAQGLSVELAKAVNQLLFRHSNLTISDVERLFHSNIYLPLCNLKEMQAGYHTTQLYTDNITRIGHCFAADPLINLVDAQQHTELRAGGFFQLAASIPGARASLLLQKGN</sequence>
<dbReference type="Proteomes" id="UP000307592">
    <property type="component" value="Unassembled WGS sequence"/>
</dbReference>
<dbReference type="RefSeq" id="WP_139656132.1">
    <property type="nucleotide sequence ID" value="NZ_CAWOQH010000149.1"/>
</dbReference>
<organism evidence="2 3">
    <name type="scientific">Photorhabdus luminescens subsp. sonorensis</name>
    <dbReference type="NCBI Taxonomy" id="1173677"/>
    <lineage>
        <taxon>Bacteria</taxon>
        <taxon>Pseudomonadati</taxon>
        <taxon>Pseudomonadota</taxon>
        <taxon>Gammaproteobacteria</taxon>
        <taxon>Enterobacterales</taxon>
        <taxon>Morganellaceae</taxon>
        <taxon>Photorhabdus</taxon>
    </lineage>
</organism>
<dbReference type="InterPro" id="IPR016039">
    <property type="entry name" value="Thiolase-like"/>
</dbReference>
<accession>A0A5C4RGF7</accession>
<evidence type="ECO:0000259" key="1">
    <source>
        <dbReference type="Pfam" id="PF08545"/>
    </source>
</evidence>
<gene>
    <name evidence="2" type="ORF">EP164_13930</name>
</gene>
<dbReference type="EMBL" id="SBIJ01000024">
    <property type="protein sequence ID" value="TNH42955.1"/>
    <property type="molecule type" value="Genomic_DNA"/>
</dbReference>